<comment type="caution">
    <text evidence="1">The sequence shown here is derived from an EMBL/GenBank/DDBJ whole genome shotgun (WGS) entry which is preliminary data.</text>
</comment>
<evidence type="ECO:0000313" key="2">
    <source>
        <dbReference type="Proteomes" id="UP000807825"/>
    </source>
</evidence>
<organism evidence="1 2">
    <name type="scientific">Desulfomonile tiedjei</name>
    <dbReference type="NCBI Taxonomy" id="2358"/>
    <lineage>
        <taxon>Bacteria</taxon>
        <taxon>Pseudomonadati</taxon>
        <taxon>Thermodesulfobacteriota</taxon>
        <taxon>Desulfomonilia</taxon>
        <taxon>Desulfomonilales</taxon>
        <taxon>Desulfomonilaceae</taxon>
        <taxon>Desulfomonile</taxon>
    </lineage>
</organism>
<dbReference type="InterPro" id="IPR005358">
    <property type="entry name" value="Puta_zinc/iron-chelating_dom"/>
</dbReference>
<dbReference type="Pfam" id="PF03692">
    <property type="entry name" value="CxxCxxCC"/>
    <property type="match status" value="1"/>
</dbReference>
<dbReference type="AlphaFoldDB" id="A0A9D6Z6B8"/>
<proteinExistence type="predicted"/>
<name>A0A9D6Z6B8_9BACT</name>
<dbReference type="EMBL" id="JACRDE010000599">
    <property type="protein sequence ID" value="MBI5252372.1"/>
    <property type="molecule type" value="Genomic_DNA"/>
</dbReference>
<evidence type="ECO:0008006" key="3">
    <source>
        <dbReference type="Google" id="ProtNLM"/>
    </source>
</evidence>
<reference evidence="1" key="1">
    <citation type="submission" date="2020-07" db="EMBL/GenBank/DDBJ databases">
        <title>Huge and variable diversity of episymbiotic CPR bacteria and DPANN archaea in groundwater ecosystems.</title>
        <authorList>
            <person name="He C.Y."/>
            <person name="Keren R."/>
            <person name="Whittaker M."/>
            <person name="Farag I.F."/>
            <person name="Doudna J."/>
            <person name="Cate J.H.D."/>
            <person name="Banfield J.F."/>
        </authorList>
    </citation>
    <scope>NUCLEOTIDE SEQUENCE</scope>
    <source>
        <strain evidence="1">NC_groundwater_1664_Pr3_B-0.1um_52_9</strain>
    </source>
</reference>
<dbReference type="PANTHER" id="PTHR37421:SF1">
    <property type="entry name" value="UPF0260 PROTEIN YCGN"/>
    <property type="match status" value="1"/>
</dbReference>
<dbReference type="InterPro" id="IPR008228">
    <property type="entry name" value="UCP006173"/>
</dbReference>
<dbReference type="Proteomes" id="UP000807825">
    <property type="component" value="Unassembled WGS sequence"/>
</dbReference>
<accession>A0A9D6Z6B8</accession>
<evidence type="ECO:0000313" key="1">
    <source>
        <dbReference type="EMBL" id="MBI5252372.1"/>
    </source>
</evidence>
<protein>
    <recommendedName>
        <fullName evidence="3">YcgN family cysteine cluster protein</fullName>
    </recommendedName>
</protein>
<dbReference type="PANTHER" id="PTHR37421">
    <property type="entry name" value="UPF0260 PROTEIN YCGN"/>
    <property type="match status" value="1"/>
</dbReference>
<gene>
    <name evidence="1" type="ORF">HY912_22995</name>
</gene>
<sequence length="114" mass="13685">MDVYGELSRDKWEAICRKCAKCCYEKVDLGGGVIRYTDEPCEHLDTETKLCKVYDRRHEVEPDCISLTEHLVRFLHWMPVECAYVEYVRHKDTIAQVHEADKKQRRNRKAKRRR</sequence>